<feature type="domain" description="DUF4378" evidence="2">
    <location>
        <begin position="295"/>
        <end position="451"/>
    </location>
</feature>
<dbReference type="AlphaFoldDB" id="A0A0A9DZU7"/>
<dbReference type="PANTHER" id="PTHR47071:SF12">
    <property type="entry name" value="OS01G0149900 PROTEIN"/>
    <property type="match status" value="1"/>
</dbReference>
<dbReference type="PANTHER" id="PTHR47071">
    <property type="entry name" value="PROTEIN TRM32"/>
    <property type="match status" value="1"/>
</dbReference>
<dbReference type="InterPro" id="IPR025486">
    <property type="entry name" value="DUF4378"/>
</dbReference>
<name>A0A0A9DZU7_ARUDO</name>
<sequence>MLTSSKSTRDRSVDGPSAMNSLQRTSNAELRSQGLVIHEENLATLEDVLASHGPKETDVDGDVKVAVDERFSDEIAGDSGNLSLFEEYIRDKKCDVAISTEANSYTAPSSSEVVYISEEQAATCGDSDQAFSSTEVDLCDAHSMPEVDILEEHAETCDDDQIPSSIQTDSCSALTSEDTNIAEEHTTSHDNEMHSFQTSKPIEGTFCVPDPSHEFEADIRLSCEQETESPMSVLEVAFLDDPASPVKHTLLDDSSLKPRILHLNDADVSTGTDGVQETDSDDLNGLQVDPAHEVEFNYVKDIFKKCSSSNETLFDEWYSQNIAALQEDDCQHYEAAAAAFDFTDMSADQLLLFDLTNEALLDIYKKHSVSKSKLSWFSSFNRPKPVGRSVLKELWSKVSCLLDEQPRSSIEVDTILSSDLTKSDRWVNFQIDADHLGNKLADYVFDKLLTEFILQAAEF</sequence>
<accession>A0A0A9DZU7</accession>
<evidence type="ECO:0000313" key="3">
    <source>
        <dbReference type="EMBL" id="JAD91185.1"/>
    </source>
</evidence>
<dbReference type="Pfam" id="PF14309">
    <property type="entry name" value="DUF4378"/>
    <property type="match status" value="1"/>
</dbReference>
<proteinExistence type="predicted"/>
<organism evidence="3">
    <name type="scientific">Arundo donax</name>
    <name type="common">Giant reed</name>
    <name type="synonym">Donax arundinaceus</name>
    <dbReference type="NCBI Taxonomy" id="35708"/>
    <lineage>
        <taxon>Eukaryota</taxon>
        <taxon>Viridiplantae</taxon>
        <taxon>Streptophyta</taxon>
        <taxon>Embryophyta</taxon>
        <taxon>Tracheophyta</taxon>
        <taxon>Spermatophyta</taxon>
        <taxon>Magnoliopsida</taxon>
        <taxon>Liliopsida</taxon>
        <taxon>Poales</taxon>
        <taxon>Poaceae</taxon>
        <taxon>PACMAD clade</taxon>
        <taxon>Arundinoideae</taxon>
        <taxon>Arundineae</taxon>
        <taxon>Arundo</taxon>
    </lineage>
</organism>
<feature type="compositionally biased region" description="Polar residues" evidence="1">
    <location>
        <begin position="18"/>
        <end position="30"/>
    </location>
</feature>
<evidence type="ECO:0000256" key="1">
    <source>
        <dbReference type="SAM" id="MobiDB-lite"/>
    </source>
</evidence>
<reference evidence="3" key="2">
    <citation type="journal article" date="2015" name="Data Brief">
        <title>Shoot transcriptome of the giant reed, Arundo donax.</title>
        <authorList>
            <person name="Barrero R.A."/>
            <person name="Guerrero F.D."/>
            <person name="Moolhuijzen P."/>
            <person name="Goolsby J.A."/>
            <person name="Tidwell J."/>
            <person name="Bellgard S.E."/>
            <person name="Bellgard M.I."/>
        </authorList>
    </citation>
    <scope>NUCLEOTIDE SEQUENCE</scope>
    <source>
        <tissue evidence="3">Shoot tissue taken approximately 20 cm above the soil surface</tissue>
    </source>
</reference>
<reference evidence="3" key="1">
    <citation type="submission" date="2014-09" db="EMBL/GenBank/DDBJ databases">
        <authorList>
            <person name="Magalhaes I.L.F."/>
            <person name="Oliveira U."/>
            <person name="Santos F.R."/>
            <person name="Vidigal T.H.D.A."/>
            <person name="Brescovit A.D."/>
            <person name="Santos A.J."/>
        </authorList>
    </citation>
    <scope>NUCLEOTIDE SEQUENCE</scope>
    <source>
        <tissue evidence="3">Shoot tissue taken approximately 20 cm above the soil surface</tissue>
    </source>
</reference>
<protein>
    <recommendedName>
        <fullName evidence="2">DUF4378 domain-containing protein</fullName>
    </recommendedName>
</protein>
<feature type="region of interest" description="Disordered" evidence="1">
    <location>
        <begin position="1"/>
        <end position="33"/>
    </location>
</feature>
<evidence type="ECO:0000259" key="2">
    <source>
        <dbReference type="Pfam" id="PF14309"/>
    </source>
</evidence>
<dbReference type="EMBL" id="GBRH01206710">
    <property type="protein sequence ID" value="JAD91185.1"/>
    <property type="molecule type" value="Transcribed_RNA"/>
</dbReference>
<dbReference type="InterPro" id="IPR044257">
    <property type="entry name" value="TRM32-like"/>
</dbReference>